<keyword evidence="1" id="KW-1133">Transmembrane helix</keyword>
<dbReference type="Proteomes" id="UP000308760">
    <property type="component" value="Unassembled WGS sequence"/>
</dbReference>
<evidence type="ECO:0000256" key="1">
    <source>
        <dbReference type="SAM" id="Phobius"/>
    </source>
</evidence>
<keyword evidence="1" id="KW-0472">Membrane</keyword>
<gene>
    <name evidence="2" type="ORF">FAB82_10625</name>
</gene>
<keyword evidence="3" id="KW-1185">Reference proteome</keyword>
<feature type="transmembrane region" description="Helical" evidence="1">
    <location>
        <begin position="107"/>
        <end position="126"/>
    </location>
</feature>
<evidence type="ECO:0000313" key="3">
    <source>
        <dbReference type="Proteomes" id="UP000308760"/>
    </source>
</evidence>
<name>A0A4S8QF57_9ACTN</name>
<feature type="transmembrane region" description="Helical" evidence="1">
    <location>
        <begin position="133"/>
        <end position="157"/>
    </location>
</feature>
<feature type="transmembrane region" description="Helical" evidence="1">
    <location>
        <begin position="41"/>
        <end position="69"/>
    </location>
</feature>
<feature type="transmembrane region" description="Helical" evidence="1">
    <location>
        <begin position="81"/>
        <end position="101"/>
    </location>
</feature>
<dbReference type="PRINTS" id="PR01759">
    <property type="entry name" value="CAPSULEPROTC"/>
</dbReference>
<reference evidence="3" key="1">
    <citation type="submission" date="2019-04" db="EMBL/GenBank/DDBJ databases">
        <title>Nocardioides xinjiangensis sp. nov.</title>
        <authorList>
            <person name="Liu S."/>
        </authorList>
    </citation>
    <scope>NUCLEOTIDE SEQUENCE [LARGE SCALE GENOMIC DNA]</scope>
    <source>
        <strain evidence="3">18</strain>
    </source>
</reference>
<dbReference type="GO" id="GO:0045227">
    <property type="term" value="P:capsule polysaccharide biosynthetic process"/>
    <property type="evidence" value="ECO:0007669"/>
    <property type="project" value="InterPro"/>
</dbReference>
<proteinExistence type="predicted"/>
<sequence length="180" mass="18710">MTGTVLQPEVAVMALAVGLLFSLVCYLTTNLSPGGMITPGWLAISLLMNAAQTLVVIGMTVATALIVIGLRRLMILYGKRLFAAAVLTGVLLQTGLFLIVQHTETSLYSHYILGFVIPGLIAYQIARQKTGVTIAATVVVTGACYLVLVLGVLTALVPTTEPAPGQVSSIAVTGEAASPR</sequence>
<protein>
    <submittedName>
        <fullName evidence="2">Capsule biosynthesis protein capC</fullName>
    </submittedName>
</protein>
<dbReference type="OrthoDB" id="48792at2"/>
<dbReference type="AlphaFoldDB" id="A0A4S8QF57"/>
<dbReference type="GO" id="GO:0016020">
    <property type="term" value="C:membrane"/>
    <property type="evidence" value="ECO:0007669"/>
    <property type="project" value="InterPro"/>
</dbReference>
<reference evidence="2 3" key="2">
    <citation type="submission" date="2019-05" db="EMBL/GenBank/DDBJ databases">
        <title>Glycomyces buryatensis sp. nov.</title>
        <authorList>
            <person name="Nikitina E."/>
        </authorList>
    </citation>
    <scope>NUCLEOTIDE SEQUENCE [LARGE SCALE GENOMIC DNA]</scope>
    <source>
        <strain evidence="2 3">18</strain>
    </source>
</reference>
<dbReference type="RefSeq" id="WP_136534518.1">
    <property type="nucleotide sequence ID" value="NZ_STGY01000042.1"/>
</dbReference>
<feature type="transmembrane region" description="Helical" evidence="1">
    <location>
        <begin position="12"/>
        <end position="29"/>
    </location>
</feature>
<organism evidence="2 3">
    <name type="scientific">Glycomyces buryatensis</name>
    <dbReference type="NCBI Taxonomy" id="2570927"/>
    <lineage>
        <taxon>Bacteria</taxon>
        <taxon>Bacillati</taxon>
        <taxon>Actinomycetota</taxon>
        <taxon>Actinomycetes</taxon>
        <taxon>Glycomycetales</taxon>
        <taxon>Glycomycetaceae</taxon>
        <taxon>Glycomyces</taxon>
    </lineage>
</organism>
<evidence type="ECO:0000313" key="2">
    <source>
        <dbReference type="EMBL" id="THV41555.1"/>
    </source>
</evidence>
<keyword evidence="1" id="KW-0812">Transmembrane</keyword>
<comment type="caution">
    <text evidence="2">The sequence shown here is derived from an EMBL/GenBank/DDBJ whole genome shotgun (WGS) entry which is preliminary data.</text>
</comment>
<dbReference type="Pfam" id="PF14102">
    <property type="entry name" value="Caps_synth_CapC"/>
    <property type="match status" value="1"/>
</dbReference>
<accession>A0A4S8QF57</accession>
<dbReference type="InterPro" id="IPR008338">
    <property type="entry name" value="Capsule_biosynth_CapC"/>
</dbReference>
<dbReference type="EMBL" id="STGY01000042">
    <property type="protein sequence ID" value="THV41555.1"/>
    <property type="molecule type" value="Genomic_DNA"/>
</dbReference>